<accession>A0ABW7P0I5</accession>
<name>A0ABW7P0I5_9GAMM</name>
<dbReference type="InterPro" id="IPR007372">
    <property type="entry name" value="Lipid/polyisoprenoid-bd_YceI"/>
</dbReference>
<gene>
    <name evidence="3" type="ORF">AB9R89_06475</name>
</gene>
<dbReference type="PANTHER" id="PTHR34406">
    <property type="entry name" value="PROTEIN YCEI"/>
    <property type="match status" value="1"/>
</dbReference>
<dbReference type="Pfam" id="PF04264">
    <property type="entry name" value="YceI"/>
    <property type="match status" value="1"/>
</dbReference>
<dbReference type="SMART" id="SM00867">
    <property type="entry name" value="YceI"/>
    <property type="match status" value="1"/>
</dbReference>
<evidence type="ECO:0000313" key="4">
    <source>
        <dbReference type="Proteomes" id="UP001610706"/>
    </source>
</evidence>
<feature type="signal peptide" evidence="1">
    <location>
        <begin position="1"/>
        <end position="20"/>
    </location>
</feature>
<reference evidence="3 4" key="1">
    <citation type="submission" date="2024-08" db="EMBL/GenBank/DDBJ databases">
        <title>Oceanimonas smirnovii Genome sequencing and assembly.</title>
        <authorList>
            <person name="Tang B."/>
        </authorList>
    </citation>
    <scope>NUCLEOTIDE SEQUENCE [LARGE SCALE GENOMIC DNA]</scope>
    <source>
        <strain evidence="3 4">OS2020-119</strain>
    </source>
</reference>
<dbReference type="InterPro" id="IPR036761">
    <property type="entry name" value="TTHA0802/YceI-like_sf"/>
</dbReference>
<dbReference type="Proteomes" id="UP001610706">
    <property type="component" value="Unassembled WGS sequence"/>
</dbReference>
<dbReference type="Gene3D" id="2.40.128.110">
    <property type="entry name" value="Lipid/polyisoprenoid-binding, YceI-like"/>
    <property type="match status" value="1"/>
</dbReference>
<feature type="chain" id="PRO_5046245070" evidence="1">
    <location>
        <begin position="21"/>
        <end position="193"/>
    </location>
</feature>
<proteinExistence type="predicted"/>
<comment type="caution">
    <text evidence="3">The sequence shown here is derived from an EMBL/GenBank/DDBJ whole genome shotgun (WGS) entry which is preliminary data.</text>
</comment>
<sequence>MKKTLIASALLAVSASPAFAAAENYTVDTQGMHASVNFKINHLGYSWIVGRFNDFSGNFTFDESNAANNSVEMTIKTASIDTNHGERDRHIRSDDFLDVSKFPEATFKSTSVTKDDDDEGEYVVKGDLTLHGVTKPVEFEIEQVGAGEDPWGGFRRGFEGEMEIKLADFGIDYDLGPAAATVYLDMHLEGVRQ</sequence>
<keyword evidence="4" id="KW-1185">Reference proteome</keyword>
<dbReference type="EMBL" id="JBGFTR010000007">
    <property type="protein sequence ID" value="MFH7564968.1"/>
    <property type="molecule type" value="Genomic_DNA"/>
</dbReference>
<feature type="domain" description="Lipid/polyisoprenoid-binding YceI-like" evidence="2">
    <location>
        <begin position="24"/>
        <end position="191"/>
    </location>
</feature>
<evidence type="ECO:0000259" key="2">
    <source>
        <dbReference type="SMART" id="SM00867"/>
    </source>
</evidence>
<organism evidence="3 4">
    <name type="scientific">Oceanimonas smirnovii</name>
    <dbReference type="NCBI Taxonomy" id="264574"/>
    <lineage>
        <taxon>Bacteria</taxon>
        <taxon>Pseudomonadati</taxon>
        <taxon>Pseudomonadota</taxon>
        <taxon>Gammaproteobacteria</taxon>
        <taxon>Aeromonadales</taxon>
        <taxon>Aeromonadaceae</taxon>
        <taxon>Oceanimonas</taxon>
    </lineage>
</organism>
<evidence type="ECO:0000313" key="3">
    <source>
        <dbReference type="EMBL" id="MFH7564968.1"/>
    </source>
</evidence>
<keyword evidence="1" id="KW-0732">Signal</keyword>
<dbReference type="SUPFAM" id="SSF101874">
    <property type="entry name" value="YceI-like"/>
    <property type="match status" value="1"/>
</dbReference>
<protein>
    <submittedName>
        <fullName evidence="3">YceI family protein</fullName>
    </submittedName>
</protein>
<dbReference type="NCBIfam" id="NF002994">
    <property type="entry name" value="PRK03757.1"/>
    <property type="match status" value="1"/>
</dbReference>
<evidence type="ECO:0000256" key="1">
    <source>
        <dbReference type="SAM" id="SignalP"/>
    </source>
</evidence>
<dbReference type="PANTHER" id="PTHR34406:SF1">
    <property type="entry name" value="PROTEIN YCEI"/>
    <property type="match status" value="1"/>
</dbReference>
<dbReference type="RefSeq" id="WP_346351311.1">
    <property type="nucleotide sequence ID" value="NZ_CP166302.1"/>
</dbReference>